<dbReference type="HOGENOM" id="CLU_005316_7_4_1"/>
<dbReference type="GO" id="GO:0003723">
    <property type="term" value="F:RNA binding"/>
    <property type="evidence" value="ECO:0007669"/>
    <property type="project" value="UniProtKB-UniRule"/>
</dbReference>
<dbReference type="GO" id="GO:0008173">
    <property type="term" value="F:RNA methyltransferase activity"/>
    <property type="evidence" value="ECO:0007669"/>
    <property type="project" value="InterPro"/>
</dbReference>
<dbReference type="InterPro" id="IPR023267">
    <property type="entry name" value="RCMT"/>
</dbReference>
<dbReference type="InterPro" id="IPR048889">
    <property type="entry name" value="NSUN5_RCM1_N"/>
</dbReference>
<dbReference type="EMBL" id="KB822718">
    <property type="protein sequence ID" value="ETN42587.1"/>
    <property type="molecule type" value="Genomic_DNA"/>
</dbReference>
<evidence type="ECO:0000313" key="8">
    <source>
        <dbReference type="EMBL" id="ETN42587.1"/>
    </source>
</evidence>
<feature type="binding site" evidence="5">
    <location>
        <position position="324"/>
    </location>
    <ligand>
        <name>S-adenosyl-L-methionine</name>
        <dbReference type="ChEBI" id="CHEBI:59789"/>
    </ligand>
</feature>
<evidence type="ECO:0000256" key="4">
    <source>
        <dbReference type="ARBA" id="ARBA00022884"/>
    </source>
</evidence>
<dbReference type="InterPro" id="IPR049561">
    <property type="entry name" value="NSUN5_7_fdxn-like"/>
</dbReference>
<dbReference type="Proteomes" id="UP000030752">
    <property type="component" value="Unassembled WGS sequence"/>
</dbReference>
<dbReference type="GO" id="GO:0070475">
    <property type="term" value="P:rRNA base methylation"/>
    <property type="evidence" value="ECO:0007669"/>
    <property type="project" value="TreeGrafter"/>
</dbReference>
<dbReference type="AlphaFoldDB" id="W2S1M9"/>
<dbReference type="Pfam" id="PF21153">
    <property type="entry name" value="NSUN5_N"/>
    <property type="match status" value="1"/>
</dbReference>
<dbReference type="RefSeq" id="XP_008714323.1">
    <property type="nucleotide sequence ID" value="XM_008716101.1"/>
</dbReference>
<protein>
    <recommendedName>
        <fullName evidence="7">SAM-dependent MTase RsmB/NOP-type domain-containing protein</fullName>
    </recommendedName>
</protein>
<evidence type="ECO:0000259" key="7">
    <source>
        <dbReference type="PROSITE" id="PS51686"/>
    </source>
</evidence>
<sequence>MSLYYDAVTVLSGDQSQGSLKSRVYNPHAGLKSKPAHVYALISESAKYDVFLKEVVDNAGLLAQEPKITPLLSILLLHDHFFAKGGIAASANHALKIAIERHKARLQAEFTKSRLKRKCGTVHDLKKLLLREKEHVLSPGRPQPRWVRINRLRSSLDEQKGTTFAGYRSVASVAQVIEAKPSENLLYEDPHVTDLVAIPSHANMTNTEAYEKGEIILQDKASCFPAQLLLGTTDEVVGDLLDGCAAPGNKTTHLASLLEPRRVSKENSLQKIYACERDANRSRTLQRMVDKARARAVQVLPRHDFLALDPCDARFAKVTHLLLDPSCSGSGIVGRADVPVLRLPADPRAETTSSNVTSKSKKRKRAVPLNEPAQNDEATEEQPAASAIKDPERLAKLADVQFRIVEHAMSFPLAQRITYSTCSIHGEENEAVVGRLLASAVAQRRGWQVLHRDRQPPGLKSWPHRGLPLEETSDHNHLQGSLSAQDLEGCIRCSAKDAEGTMGFFVVGFERDVEQIADGSTKTSNGQQKQVDHEDASQSDWEGFSDGG</sequence>
<dbReference type="PROSITE" id="PS51686">
    <property type="entry name" value="SAM_MT_RSMB_NOP"/>
    <property type="match status" value="1"/>
</dbReference>
<keyword evidence="4 5" id="KW-0694">RNA-binding</keyword>
<dbReference type="VEuPathDB" id="FungiDB:HMPREF1541_01744"/>
<keyword evidence="1 5" id="KW-0489">Methyltransferase</keyword>
<feature type="binding site" evidence="5">
    <location>
        <begin position="244"/>
        <end position="250"/>
    </location>
    <ligand>
        <name>S-adenosyl-L-methionine</name>
        <dbReference type="ChEBI" id="CHEBI:59789"/>
    </ligand>
</feature>
<accession>W2S1M9</accession>
<keyword evidence="2 5" id="KW-0808">Transferase</keyword>
<dbReference type="PRINTS" id="PR02008">
    <property type="entry name" value="RCMTFAMILY"/>
</dbReference>
<evidence type="ECO:0000256" key="1">
    <source>
        <dbReference type="ARBA" id="ARBA00022603"/>
    </source>
</evidence>
<dbReference type="InParanoid" id="W2S1M9"/>
<evidence type="ECO:0000313" key="9">
    <source>
        <dbReference type="Proteomes" id="UP000030752"/>
    </source>
</evidence>
<proteinExistence type="inferred from homology"/>
<dbReference type="SUPFAM" id="SSF53335">
    <property type="entry name" value="S-adenosyl-L-methionine-dependent methyltransferases"/>
    <property type="match status" value="1"/>
</dbReference>
<dbReference type="eggNOG" id="KOG2360">
    <property type="taxonomic scope" value="Eukaryota"/>
</dbReference>
<name>W2S1M9_CYPE1</name>
<dbReference type="PANTHER" id="PTHR22807">
    <property type="entry name" value="NOP2 YEAST -RELATED NOL1/NOP2/FMU SUN DOMAIN-CONTAINING"/>
    <property type="match status" value="1"/>
</dbReference>
<keyword evidence="3 5" id="KW-0949">S-adenosyl-L-methionine</keyword>
<feature type="domain" description="SAM-dependent MTase RsmB/NOP-type" evidence="7">
    <location>
        <begin position="135"/>
        <end position="512"/>
    </location>
</feature>
<dbReference type="GeneID" id="19969083"/>
<evidence type="ECO:0000256" key="6">
    <source>
        <dbReference type="SAM" id="MobiDB-lite"/>
    </source>
</evidence>
<comment type="similarity">
    <text evidence="5">Belongs to the class I-like SAM-binding methyltransferase superfamily. RsmB/NOP family.</text>
</comment>
<feature type="binding site" evidence="5">
    <location>
        <position position="304"/>
    </location>
    <ligand>
        <name>S-adenosyl-L-methionine</name>
        <dbReference type="ChEBI" id="CHEBI:59789"/>
    </ligand>
</feature>
<dbReference type="InterPro" id="IPR001678">
    <property type="entry name" value="MeTrfase_RsmB-F_NOP2_dom"/>
</dbReference>
<keyword evidence="9" id="KW-1185">Reference proteome</keyword>
<dbReference type="Gene3D" id="3.40.50.150">
    <property type="entry name" value="Vaccinia Virus protein VP39"/>
    <property type="match status" value="1"/>
</dbReference>
<dbReference type="Pfam" id="PF01189">
    <property type="entry name" value="Methyltr_RsmB-F"/>
    <property type="match status" value="1"/>
</dbReference>
<evidence type="ECO:0000256" key="3">
    <source>
        <dbReference type="ARBA" id="ARBA00022691"/>
    </source>
</evidence>
<dbReference type="FunCoup" id="W2S1M9">
    <property type="interactions" value="523"/>
</dbReference>
<dbReference type="Pfam" id="PF21148">
    <property type="entry name" value="NSUN5_fdxn-like"/>
    <property type="match status" value="1"/>
</dbReference>
<feature type="region of interest" description="Disordered" evidence="6">
    <location>
        <begin position="517"/>
        <end position="548"/>
    </location>
</feature>
<reference evidence="8 9" key="1">
    <citation type="submission" date="2013-03" db="EMBL/GenBank/DDBJ databases">
        <title>The Genome Sequence of Phialophora europaea CBS 101466.</title>
        <authorList>
            <consortium name="The Broad Institute Genomics Platform"/>
            <person name="Cuomo C."/>
            <person name="de Hoog S."/>
            <person name="Gorbushina A."/>
            <person name="Walker B."/>
            <person name="Young S.K."/>
            <person name="Zeng Q."/>
            <person name="Gargeya S."/>
            <person name="Fitzgerald M."/>
            <person name="Haas B."/>
            <person name="Abouelleil A."/>
            <person name="Allen A.W."/>
            <person name="Alvarado L."/>
            <person name="Arachchi H.M."/>
            <person name="Berlin A.M."/>
            <person name="Chapman S.B."/>
            <person name="Gainer-Dewar J."/>
            <person name="Goldberg J."/>
            <person name="Griggs A."/>
            <person name="Gujja S."/>
            <person name="Hansen M."/>
            <person name="Howarth C."/>
            <person name="Imamovic A."/>
            <person name="Ireland A."/>
            <person name="Larimer J."/>
            <person name="McCowan C."/>
            <person name="Murphy C."/>
            <person name="Pearson M."/>
            <person name="Poon T.W."/>
            <person name="Priest M."/>
            <person name="Roberts A."/>
            <person name="Saif S."/>
            <person name="Shea T."/>
            <person name="Sisk P."/>
            <person name="Sykes S."/>
            <person name="Wortman J."/>
            <person name="Nusbaum C."/>
            <person name="Birren B."/>
        </authorList>
    </citation>
    <scope>NUCLEOTIDE SEQUENCE [LARGE SCALE GENOMIC DNA]</scope>
    <source>
        <strain evidence="8 9">CBS 101466</strain>
    </source>
</reference>
<dbReference type="STRING" id="1220924.W2S1M9"/>
<dbReference type="InterPro" id="IPR029063">
    <property type="entry name" value="SAM-dependent_MTases_sf"/>
</dbReference>
<dbReference type="OrthoDB" id="435282at2759"/>
<dbReference type="InterPro" id="IPR049560">
    <property type="entry name" value="MeTrfase_RsmB-F_NOP2_cat"/>
</dbReference>
<dbReference type="GO" id="GO:0005730">
    <property type="term" value="C:nucleolus"/>
    <property type="evidence" value="ECO:0007669"/>
    <property type="project" value="TreeGrafter"/>
</dbReference>
<evidence type="ECO:0000256" key="5">
    <source>
        <dbReference type="PROSITE-ProRule" id="PRU01023"/>
    </source>
</evidence>
<feature type="active site" description="Nucleophile" evidence="5">
    <location>
        <position position="422"/>
    </location>
</feature>
<feature type="compositionally biased region" description="Polar residues" evidence="6">
    <location>
        <begin position="518"/>
        <end position="529"/>
    </location>
</feature>
<feature type="region of interest" description="Disordered" evidence="6">
    <location>
        <begin position="344"/>
        <end position="390"/>
    </location>
</feature>
<evidence type="ECO:0000256" key="2">
    <source>
        <dbReference type="ARBA" id="ARBA00022679"/>
    </source>
</evidence>
<gene>
    <name evidence="8" type="ORF">HMPREF1541_01744</name>
</gene>
<feature type="binding site" evidence="5">
    <location>
        <position position="276"/>
    </location>
    <ligand>
        <name>S-adenosyl-L-methionine</name>
        <dbReference type="ChEBI" id="CHEBI:59789"/>
    </ligand>
</feature>
<dbReference type="Gene3D" id="3.30.70.1170">
    <property type="entry name" value="Sun protein, domain 3"/>
    <property type="match status" value="1"/>
</dbReference>
<dbReference type="PANTHER" id="PTHR22807:SF4">
    <property type="entry name" value="28S RRNA (CYTOSINE-C(5))-METHYLTRANSFERASE"/>
    <property type="match status" value="1"/>
</dbReference>
<organism evidence="8 9">
    <name type="scientific">Cyphellophora europaea (strain CBS 101466)</name>
    <name type="common">Phialophora europaea</name>
    <dbReference type="NCBI Taxonomy" id="1220924"/>
    <lineage>
        <taxon>Eukaryota</taxon>
        <taxon>Fungi</taxon>
        <taxon>Dikarya</taxon>
        <taxon>Ascomycota</taxon>
        <taxon>Pezizomycotina</taxon>
        <taxon>Eurotiomycetes</taxon>
        <taxon>Chaetothyriomycetidae</taxon>
        <taxon>Chaetothyriales</taxon>
        <taxon>Cyphellophoraceae</taxon>
        <taxon>Cyphellophora</taxon>
    </lineage>
</organism>